<dbReference type="Pfam" id="PF04969">
    <property type="entry name" value="CS"/>
    <property type="match status" value="1"/>
</dbReference>
<dbReference type="InterPro" id="IPR011990">
    <property type="entry name" value="TPR-like_helical_dom_sf"/>
</dbReference>
<dbReference type="PROSITE" id="PS51203">
    <property type="entry name" value="CS"/>
    <property type="match status" value="1"/>
</dbReference>
<sequence>MAIADKIQELQDALFSTDTKAVEALLADVFGNPEFEHSCKITILKAQHLLRRKEYKKAIEEINKALKIAYENGRRADLSAALHVKAIIYFRLKDYPHAFEFAVRACHFDDVPNSEVKMFKNIVQEKYLKERGVTEADLKKKEQDLNSKPSGYDISTIDPPLPKQVQTPVANKKKDPVTTKKNDPVKTEKPAQSQTLRTDWFDSGKTVELSIYVKNISAASVVLTIKKDTLDVKFNDTNGNNYNYTVNKLFDEIDDGKSSFKVYGTKLSILLAKKNNKVWKSLEGSNSRDGVTNTIPKDDIPIPYTSSANKKVEWTRFNFEEDDEDDEEDGTPQAFFEKLYREADSDAQKAMMKSFMESNGTSLSTDWEDVGSRRVDPYVDGEVD</sequence>
<evidence type="ECO:0000313" key="6">
    <source>
        <dbReference type="EMBL" id="TID24715.1"/>
    </source>
</evidence>
<feature type="region of interest" description="Disordered" evidence="3">
    <location>
        <begin position="352"/>
        <end position="384"/>
    </location>
</feature>
<gene>
    <name evidence="6" type="ORF">CANINC_003007</name>
</gene>
<reference evidence="6 7" key="1">
    <citation type="journal article" date="2019" name="Front. Genet.">
        <title>Whole-Genome Sequencing of the Opportunistic Yeast Pathogen Candida inconspicua Uncovers Its Hybrid Origin.</title>
        <authorList>
            <person name="Mixao V."/>
            <person name="Hansen A.P."/>
            <person name="Saus E."/>
            <person name="Boekhout T."/>
            <person name="Lass-Florl C."/>
            <person name="Gabaldon T."/>
        </authorList>
    </citation>
    <scope>NUCLEOTIDE SEQUENCE [LARGE SCALE GENOMIC DNA]</scope>
    <source>
        <strain evidence="6 7">CBS 180</strain>
    </source>
</reference>
<feature type="domain" description="SGS" evidence="4">
    <location>
        <begin position="303"/>
        <end position="384"/>
    </location>
</feature>
<feature type="compositionally biased region" description="Basic and acidic residues" evidence="3">
    <location>
        <begin position="172"/>
        <end position="189"/>
    </location>
</feature>
<dbReference type="AlphaFoldDB" id="A0A4T0WZR5"/>
<dbReference type="InterPro" id="IPR007052">
    <property type="entry name" value="CS_dom"/>
</dbReference>
<dbReference type="SUPFAM" id="SSF48452">
    <property type="entry name" value="TPR-like"/>
    <property type="match status" value="1"/>
</dbReference>
<dbReference type="Gene3D" id="2.60.40.790">
    <property type="match status" value="1"/>
</dbReference>
<dbReference type="InterPro" id="IPR007699">
    <property type="entry name" value="SGS_dom"/>
</dbReference>
<evidence type="ECO:0000259" key="5">
    <source>
        <dbReference type="PROSITE" id="PS51203"/>
    </source>
</evidence>
<accession>A0A4T0WZR5</accession>
<dbReference type="Gene3D" id="1.25.40.10">
    <property type="entry name" value="Tetratricopeptide repeat domain"/>
    <property type="match status" value="1"/>
</dbReference>
<protein>
    <recommendedName>
        <fullName evidence="8">CS domain-containing protein</fullName>
    </recommendedName>
</protein>
<keyword evidence="2" id="KW-0175">Coiled coil</keyword>
<evidence type="ECO:0000256" key="1">
    <source>
        <dbReference type="ARBA" id="ARBA00008509"/>
    </source>
</evidence>
<name>A0A4T0WZR5_9ASCO</name>
<dbReference type="PROSITE" id="PS51048">
    <property type="entry name" value="SGS"/>
    <property type="match status" value="1"/>
</dbReference>
<comment type="caution">
    <text evidence="6">The sequence shown here is derived from an EMBL/GenBank/DDBJ whole genome shotgun (WGS) entry which is preliminary data.</text>
</comment>
<dbReference type="InterPro" id="IPR044563">
    <property type="entry name" value="Sgt1-like"/>
</dbReference>
<evidence type="ECO:0000256" key="3">
    <source>
        <dbReference type="SAM" id="MobiDB-lite"/>
    </source>
</evidence>
<proteinExistence type="inferred from homology"/>
<dbReference type="SUPFAM" id="SSF49764">
    <property type="entry name" value="HSP20-like chaperones"/>
    <property type="match status" value="1"/>
</dbReference>
<dbReference type="Pfam" id="PF05002">
    <property type="entry name" value="SGS"/>
    <property type="match status" value="1"/>
</dbReference>
<evidence type="ECO:0000259" key="4">
    <source>
        <dbReference type="PROSITE" id="PS51048"/>
    </source>
</evidence>
<dbReference type="PANTHER" id="PTHR45862">
    <property type="entry name" value="PROTEIN SGT1 HOMOLOG"/>
    <property type="match status" value="1"/>
</dbReference>
<feature type="coiled-coil region" evidence="2">
    <location>
        <begin position="45"/>
        <end position="72"/>
    </location>
</feature>
<feature type="region of interest" description="Disordered" evidence="3">
    <location>
        <begin position="138"/>
        <end position="193"/>
    </location>
</feature>
<keyword evidence="7" id="KW-1185">Reference proteome</keyword>
<feature type="compositionally biased region" description="Polar residues" evidence="3">
    <location>
        <begin position="356"/>
        <end position="365"/>
    </location>
</feature>
<feature type="domain" description="CS" evidence="5">
    <location>
        <begin position="193"/>
        <end position="283"/>
    </location>
</feature>
<dbReference type="EMBL" id="SELW01000489">
    <property type="protein sequence ID" value="TID24715.1"/>
    <property type="molecule type" value="Genomic_DNA"/>
</dbReference>
<dbReference type="GO" id="GO:0051087">
    <property type="term" value="F:protein-folding chaperone binding"/>
    <property type="evidence" value="ECO:0007669"/>
    <property type="project" value="InterPro"/>
</dbReference>
<dbReference type="STRING" id="52247.A0A4T0WZR5"/>
<evidence type="ECO:0008006" key="8">
    <source>
        <dbReference type="Google" id="ProtNLM"/>
    </source>
</evidence>
<evidence type="ECO:0000256" key="2">
    <source>
        <dbReference type="SAM" id="Coils"/>
    </source>
</evidence>
<comment type="similarity">
    <text evidence="1">Belongs to the SGT1 family.</text>
</comment>
<dbReference type="CDD" id="cd06466">
    <property type="entry name" value="p23_CS_SGT1_like"/>
    <property type="match status" value="1"/>
</dbReference>
<organism evidence="6 7">
    <name type="scientific">Pichia inconspicua</name>
    <dbReference type="NCBI Taxonomy" id="52247"/>
    <lineage>
        <taxon>Eukaryota</taxon>
        <taxon>Fungi</taxon>
        <taxon>Dikarya</taxon>
        <taxon>Ascomycota</taxon>
        <taxon>Saccharomycotina</taxon>
        <taxon>Pichiomycetes</taxon>
        <taxon>Pichiales</taxon>
        <taxon>Pichiaceae</taxon>
        <taxon>Pichia</taxon>
    </lineage>
</organism>
<evidence type="ECO:0000313" key="7">
    <source>
        <dbReference type="Proteomes" id="UP000307173"/>
    </source>
</evidence>
<dbReference type="InterPro" id="IPR008978">
    <property type="entry name" value="HSP20-like_chaperone"/>
</dbReference>
<dbReference type="OrthoDB" id="1898560at2759"/>
<dbReference type="Proteomes" id="UP000307173">
    <property type="component" value="Unassembled WGS sequence"/>
</dbReference>